<gene>
    <name evidence="2" type="ORF">RM697_02150</name>
</gene>
<keyword evidence="1" id="KW-0812">Transmembrane</keyword>
<evidence type="ECO:0000313" key="3">
    <source>
        <dbReference type="Proteomes" id="UP001259492"/>
    </source>
</evidence>
<dbReference type="Proteomes" id="UP001259492">
    <property type="component" value="Unassembled WGS sequence"/>
</dbReference>
<dbReference type="NCBIfam" id="NF040945">
    <property type="entry name" value="CCC_membrane"/>
    <property type="match status" value="1"/>
</dbReference>
<feature type="transmembrane region" description="Helical" evidence="1">
    <location>
        <begin position="67"/>
        <end position="88"/>
    </location>
</feature>
<organism evidence="2 3">
    <name type="scientific">Microcosmobacter mediterraneus</name>
    <dbReference type="NCBI Taxonomy" id="3075607"/>
    <lineage>
        <taxon>Bacteria</taxon>
        <taxon>Pseudomonadati</taxon>
        <taxon>Bacteroidota</taxon>
        <taxon>Flavobacteriia</taxon>
        <taxon>Flavobacteriales</taxon>
        <taxon>Flavobacteriaceae</taxon>
        <taxon>Microcosmobacter</taxon>
    </lineage>
</organism>
<dbReference type="RefSeq" id="WP_311426199.1">
    <property type="nucleotide sequence ID" value="NZ_JAVRIA010000001.1"/>
</dbReference>
<evidence type="ECO:0000313" key="2">
    <source>
        <dbReference type="EMBL" id="MDT0557432.1"/>
    </source>
</evidence>
<keyword evidence="1" id="KW-1133">Transmembrane helix</keyword>
<keyword evidence="3" id="KW-1185">Reference proteome</keyword>
<dbReference type="InterPro" id="IPR011655">
    <property type="entry name" value="MpPF26"/>
</dbReference>
<dbReference type="EMBL" id="JAVRIA010000001">
    <property type="protein sequence ID" value="MDT0557432.1"/>
    <property type="molecule type" value="Genomic_DNA"/>
</dbReference>
<comment type="caution">
    <text evidence="2">The sequence shown here is derived from an EMBL/GenBank/DDBJ whole genome shotgun (WGS) entry which is preliminary data.</text>
</comment>
<reference evidence="2 3" key="1">
    <citation type="submission" date="2023-09" db="EMBL/GenBank/DDBJ databases">
        <authorList>
            <person name="Rey-Velasco X."/>
        </authorList>
    </citation>
    <scope>NUCLEOTIDE SEQUENCE [LARGE SCALE GENOMIC DNA]</scope>
    <source>
        <strain evidence="2 3">W332</strain>
    </source>
</reference>
<sequence>MEQQKLPNATISIVLGIISFIACFCSSGIGGLLFSGIALFLANKDIKLYNENPDLYDNYSQANTARIIAIIGLAIATIVFLYFVYMVYQAGGWSAYLEQQSDIMKQLGFDL</sequence>
<name>A0ABU2YHZ8_9FLAO</name>
<evidence type="ECO:0000256" key="1">
    <source>
        <dbReference type="SAM" id="Phobius"/>
    </source>
</evidence>
<keyword evidence="1" id="KW-0472">Membrane</keyword>
<dbReference type="Pfam" id="PF07666">
    <property type="entry name" value="MpPF26"/>
    <property type="match status" value="1"/>
</dbReference>
<proteinExistence type="predicted"/>
<accession>A0ABU2YHZ8</accession>
<dbReference type="PROSITE" id="PS51257">
    <property type="entry name" value="PROKAR_LIPOPROTEIN"/>
    <property type="match status" value="1"/>
</dbReference>
<feature type="transmembrane region" description="Helical" evidence="1">
    <location>
        <begin position="12"/>
        <end position="42"/>
    </location>
</feature>
<protein>
    <submittedName>
        <fullName evidence="2">CCC motif membrane protein</fullName>
    </submittedName>
</protein>